<dbReference type="EnsemblMetazoa" id="G2960.1">
    <property type="protein sequence ID" value="G2960.1:cds"/>
    <property type="gene ID" value="G2960"/>
</dbReference>
<feature type="domain" description="Cadherin" evidence="2">
    <location>
        <begin position="15"/>
        <end position="95"/>
    </location>
</feature>
<reference evidence="3" key="1">
    <citation type="submission" date="2022-08" db="UniProtKB">
        <authorList>
            <consortium name="EnsemblMetazoa"/>
        </authorList>
    </citation>
    <scope>IDENTIFICATION</scope>
    <source>
        <strain evidence="3">05x7-T-G4-1.051#20</strain>
    </source>
</reference>
<dbReference type="AlphaFoldDB" id="A0A8W8LT73"/>
<dbReference type="Gene3D" id="2.60.40.60">
    <property type="entry name" value="Cadherins"/>
    <property type="match status" value="1"/>
</dbReference>
<dbReference type="SUPFAM" id="SSF49313">
    <property type="entry name" value="Cadherin-like"/>
    <property type="match status" value="1"/>
</dbReference>
<keyword evidence="4" id="KW-1185">Reference proteome</keyword>
<dbReference type="Proteomes" id="UP000005408">
    <property type="component" value="Unassembled WGS sequence"/>
</dbReference>
<organism evidence="3 4">
    <name type="scientific">Magallana gigas</name>
    <name type="common">Pacific oyster</name>
    <name type="synonym">Crassostrea gigas</name>
    <dbReference type="NCBI Taxonomy" id="29159"/>
    <lineage>
        <taxon>Eukaryota</taxon>
        <taxon>Metazoa</taxon>
        <taxon>Spiralia</taxon>
        <taxon>Lophotrochozoa</taxon>
        <taxon>Mollusca</taxon>
        <taxon>Bivalvia</taxon>
        <taxon>Autobranchia</taxon>
        <taxon>Pteriomorphia</taxon>
        <taxon>Ostreida</taxon>
        <taxon>Ostreoidea</taxon>
        <taxon>Ostreidae</taxon>
        <taxon>Magallana</taxon>
    </lineage>
</organism>
<dbReference type="InterPro" id="IPR002126">
    <property type="entry name" value="Cadherin-like_dom"/>
</dbReference>
<evidence type="ECO:0000259" key="2">
    <source>
        <dbReference type="PROSITE" id="PS50268"/>
    </source>
</evidence>
<evidence type="ECO:0000313" key="4">
    <source>
        <dbReference type="Proteomes" id="UP000005408"/>
    </source>
</evidence>
<dbReference type="GO" id="GO:0005509">
    <property type="term" value="F:calcium ion binding"/>
    <property type="evidence" value="ECO:0007669"/>
    <property type="project" value="UniProtKB-UniRule"/>
</dbReference>
<sequence>MVISKQKEIMHADLGTVVIRALAVPRTPGASIEYSILSDNEETTEFAIDKDTGIVKLWHVIVHWTEKNKKLMITLQSTRLLSIKLQDINDEEPSFNNCPNRQEKLFPASSVLKQLKLYQAMVTGYWRETSQPLDICTKFSGPSPLVLAVCSAYPASYVLTEHSLLFAVFMFSPFKHTRVSNLITSYKTETVALQAWDWFLWTAMLTLYYLSVVLNELSRHFYPYNGSIKQ</sequence>
<evidence type="ECO:0000313" key="3">
    <source>
        <dbReference type="EnsemblMetazoa" id="G2960.1:cds"/>
    </source>
</evidence>
<name>A0A8W8LT73_MAGGI</name>
<dbReference type="GO" id="GO:0007156">
    <property type="term" value="P:homophilic cell adhesion via plasma membrane adhesion molecules"/>
    <property type="evidence" value="ECO:0007669"/>
    <property type="project" value="InterPro"/>
</dbReference>
<dbReference type="InterPro" id="IPR015919">
    <property type="entry name" value="Cadherin-like_sf"/>
</dbReference>
<dbReference type="PROSITE" id="PS50268">
    <property type="entry name" value="CADHERIN_2"/>
    <property type="match status" value="1"/>
</dbReference>
<dbReference type="GO" id="GO:0016020">
    <property type="term" value="C:membrane"/>
    <property type="evidence" value="ECO:0007669"/>
    <property type="project" value="InterPro"/>
</dbReference>
<accession>A0A8W8LT73</accession>
<evidence type="ECO:0000256" key="1">
    <source>
        <dbReference type="PROSITE-ProRule" id="PRU00043"/>
    </source>
</evidence>
<dbReference type="CDD" id="cd11304">
    <property type="entry name" value="Cadherin_repeat"/>
    <property type="match status" value="1"/>
</dbReference>
<protein>
    <recommendedName>
        <fullName evidence="2">Cadherin domain-containing protein</fullName>
    </recommendedName>
</protein>
<keyword evidence="1" id="KW-0106">Calcium</keyword>
<proteinExistence type="predicted"/>